<dbReference type="InterPro" id="IPR003482">
    <property type="entry name" value="Whib"/>
</dbReference>
<proteinExistence type="inferred from homology"/>
<feature type="domain" description="4Fe-4S Wbl-type" evidence="11">
    <location>
        <begin position="15"/>
        <end position="73"/>
    </location>
</feature>
<sequence>MNALTLPEAWEAAALCTQVDPELFFPGKGDSAKPAKQICARCPVVDECRERAMSFDGEVWGIWGGTTAYDRRLAKRAAKKADEVAA</sequence>
<keyword evidence="7" id="KW-0805">Transcription regulation</keyword>
<dbReference type="RefSeq" id="YP_009951527.1">
    <property type="nucleotide sequence ID" value="NC_051602.1"/>
</dbReference>
<dbReference type="GO" id="GO:0003677">
    <property type="term" value="F:DNA binding"/>
    <property type="evidence" value="ECO:0007669"/>
    <property type="project" value="UniProtKB-KW"/>
</dbReference>
<keyword evidence="5" id="KW-0408">Iron</keyword>
<evidence type="ECO:0000256" key="2">
    <source>
        <dbReference type="ARBA" id="ARBA00006597"/>
    </source>
</evidence>
<dbReference type="GO" id="GO:0047134">
    <property type="term" value="F:protein-disulfide reductase [NAD(P)H] activity"/>
    <property type="evidence" value="ECO:0007669"/>
    <property type="project" value="TreeGrafter"/>
</dbReference>
<keyword evidence="10" id="KW-0804">Transcription</keyword>
<reference evidence="12 13" key="1">
    <citation type="submission" date="2017-04" db="EMBL/GenBank/DDBJ databases">
        <title>The genome sequence of mycobacteriophage Shandong1.</title>
        <authorList>
            <person name="Fan X."/>
            <person name="Zhao Z."/>
            <person name="Zhao K."/>
            <person name="Song S."/>
            <person name="Li J."/>
            <person name="Xie J."/>
        </authorList>
    </citation>
    <scope>NUCLEOTIDE SEQUENCE [LARGE SCALE GENOMIC DNA]</scope>
</reference>
<dbReference type="PANTHER" id="PTHR38839:SF4">
    <property type="entry name" value="TRANSCRIPTIONAL REGULATOR WHIB"/>
    <property type="match status" value="1"/>
</dbReference>
<name>A0A1X9SHE3_9CAUD</name>
<dbReference type="GeneID" id="60322965"/>
<evidence type="ECO:0000256" key="3">
    <source>
        <dbReference type="ARBA" id="ARBA00022485"/>
    </source>
</evidence>
<dbReference type="GO" id="GO:0046872">
    <property type="term" value="F:metal ion binding"/>
    <property type="evidence" value="ECO:0007669"/>
    <property type="project" value="UniProtKB-KW"/>
</dbReference>
<dbReference type="Proteomes" id="UP000226045">
    <property type="component" value="Segment"/>
</dbReference>
<keyword evidence="3" id="KW-0004">4Fe-4S</keyword>
<dbReference type="GO" id="GO:0045892">
    <property type="term" value="P:negative regulation of DNA-templated transcription"/>
    <property type="evidence" value="ECO:0007669"/>
    <property type="project" value="TreeGrafter"/>
</dbReference>
<keyword evidence="13" id="KW-1185">Reference proteome</keyword>
<evidence type="ECO:0000256" key="1">
    <source>
        <dbReference type="ARBA" id="ARBA00001966"/>
    </source>
</evidence>
<keyword evidence="4" id="KW-0479">Metal-binding</keyword>
<dbReference type="KEGG" id="vg:60322965"/>
<dbReference type="InterPro" id="IPR034768">
    <property type="entry name" value="4FE4S_WBL"/>
</dbReference>
<dbReference type="HAMAP" id="MF_01479">
    <property type="entry name" value="WhiB"/>
    <property type="match status" value="1"/>
</dbReference>
<evidence type="ECO:0000313" key="12">
    <source>
        <dbReference type="EMBL" id="ARQ95494.1"/>
    </source>
</evidence>
<dbReference type="EMBL" id="KY945355">
    <property type="protein sequence ID" value="ARQ95494.1"/>
    <property type="molecule type" value="Genomic_DNA"/>
</dbReference>
<evidence type="ECO:0000313" key="13">
    <source>
        <dbReference type="Proteomes" id="UP000226045"/>
    </source>
</evidence>
<evidence type="ECO:0000256" key="7">
    <source>
        <dbReference type="ARBA" id="ARBA00023015"/>
    </source>
</evidence>
<keyword evidence="6" id="KW-0411">Iron-sulfur</keyword>
<evidence type="ECO:0000256" key="10">
    <source>
        <dbReference type="ARBA" id="ARBA00023163"/>
    </source>
</evidence>
<organism evidence="12 13">
    <name type="scientific">Mycobacterium phage Shandong1</name>
    <dbReference type="NCBI Taxonomy" id="1983447"/>
    <lineage>
        <taxon>Viruses</taxon>
        <taxon>Duplodnaviria</taxon>
        <taxon>Heunggongvirae</taxon>
        <taxon>Uroviricota</taxon>
        <taxon>Caudoviricetes</taxon>
        <taxon>Weiservirinae</taxon>
        <taxon>Unicornvirus</taxon>
        <taxon>Unicornvirus shandong1</taxon>
    </lineage>
</organism>
<comment type="cofactor">
    <cofactor evidence="1">
        <name>[4Fe-4S] cluster</name>
        <dbReference type="ChEBI" id="CHEBI:49883"/>
    </cofactor>
</comment>
<protein>
    <recommendedName>
        <fullName evidence="11">4Fe-4S Wbl-type domain-containing protein</fullName>
    </recommendedName>
</protein>
<dbReference type="PROSITE" id="PS51674">
    <property type="entry name" value="4FE4S_WBL"/>
    <property type="match status" value="1"/>
</dbReference>
<accession>A0A1X9SHE3</accession>
<dbReference type="Pfam" id="PF02467">
    <property type="entry name" value="Whib"/>
    <property type="match status" value="1"/>
</dbReference>
<keyword evidence="8" id="KW-0238">DNA-binding</keyword>
<evidence type="ECO:0000256" key="8">
    <source>
        <dbReference type="ARBA" id="ARBA00023125"/>
    </source>
</evidence>
<evidence type="ECO:0000256" key="4">
    <source>
        <dbReference type="ARBA" id="ARBA00022723"/>
    </source>
</evidence>
<dbReference type="GO" id="GO:0051539">
    <property type="term" value="F:4 iron, 4 sulfur cluster binding"/>
    <property type="evidence" value="ECO:0007669"/>
    <property type="project" value="UniProtKB-KW"/>
</dbReference>
<evidence type="ECO:0000259" key="11">
    <source>
        <dbReference type="PROSITE" id="PS51674"/>
    </source>
</evidence>
<comment type="similarity">
    <text evidence="2">Belongs to the WhiB family.</text>
</comment>
<evidence type="ECO:0000256" key="5">
    <source>
        <dbReference type="ARBA" id="ARBA00023004"/>
    </source>
</evidence>
<dbReference type="PANTHER" id="PTHR38839">
    <property type="entry name" value="TRANSCRIPTIONAL REGULATOR WHID-RELATED"/>
    <property type="match status" value="1"/>
</dbReference>
<evidence type="ECO:0000256" key="6">
    <source>
        <dbReference type="ARBA" id="ARBA00023014"/>
    </source>
</evidence>
<keyword evidence="9" id="KW-1015">Disulfide bond</keyword>
<evidence type="ECO:0000256" key="9">
    <source>
        <dbReference type="ARBA" id="ARBA00023157"/>
    </source>
</evidence>